<dbReference type="KEGG" id="lwe:lwe2407"/>
<name>A0ALE3_LISW6</name>
<protein>
    <submittedName>
        <fullName evidence="1">Uncharacterized protein</fullName>
    </submittedName>
</protein>
<organism evidence="1 2">
    <name type="scientific">Listeria welshimeri serovar 6b (strain ATCC 35897 / DSM 20650 / CCUG 15529 / CIP 8149 / NCTC 11857 / SLCC 5334 / V8)</name>
    <dbReference type="NCBI Taxonomy" id="386043"/>
    <lineage>
        <taxon>Bacteria</taxon>
        <taxon>Bacillati</taxon>
        <taxon>Bacillota</taxon>
        <taxon>Bacilli</taxon>
        <taxon>Bacillales</taxon>
        <taxon>Listeriaceae</taxon>
        <taxon>Listeria</taxon>
    </lineage>
</organism>
<dbReference type="Proteomes" id="UP000000779">
    <property type="component" value="Chromosome"/>
</dbReference>
<accession>A0ALE3</accession>
<sequence length="36" mass="3945">MLVTSAITRISGDTIVSAYFLKYGGDPNPLKLMEEL</sequence>
<dbReference type="EMBL" id="AM263198">
    <property type="protein sequence ID" value="CAK21825.1"/>
    <property type="molecule type" value="Genomic_DNA"/>
</dbReference>
<dbReference type="HOGENOM" id="CLU_3356927_0_0_9"/>
<gene>
    <name evidence="1" type="ordered locus">lwe2407</name>
</gene>
<evidence type="ECO:0000313" key="1">
    <source>
        <dbReference type="EMBL" id="CAK21825.1"/>
    </source>
</evidence>
<reference evidence="1 2" key="1">
    <citation type="journal article" date="2006" name="J. Bacteriol.">
        <title>Whole-genome sequence of Listeria welshimeri reveals common steps in genome reduction with Listeria innocua as compared to Listeria monocytogenes.</title>
        <authorList>
            <person name="Hain T."/>
            <person name="Steinweg C."/>
            <person name="Kuenne C.T."/>
            <person name="Billion A."/>
            <person name="Ghai R."/>
            <person name="Chatterjee S.S."/>
            <person name="Domann E."/>
            <person name="Kaerst U."/>
            <person name="Goesmann A."/>
            <person name="Bekel T."/>
            <person name="Bartels D."/>
            <person name="Kaiser O."/>
            <person name="Meyer F."/>
            <person name="Puehler A."/>
            <person name="Weisshaar B."/>
            <person name="Wehland J."/>
            <person name="Liang C."/>
            <person name="Dandekar T."/>
            <person name="Lampidis R."/>
            <person name="Kreft J."/>
            <person name="Goebel W."/>
            <person name="Chakraborty T."/>
        </authorList>
    </citation>
    <scope>NUCLEOTIDE SEQUENCE [LARGE SCALE GENOMIC DNA]</scope>
    <source>
        <strain evidence="2">ATCC 35897 / DSM 20650 / CIP 8149 / NCTC 11857 / SLCC 5334 / V8</strain>
    </source>
</reference>
<proteinExistence type="predicted"/>
<evidence type="ECO:0000313" key="2">
    <source>
        <dbReference type="Proteomes" id="UP000000779"/>
    </source>
</evidence>
<dbReference type="AlphaFoldDB" id="A0ALE3"/>